<name>X1STF2_9ZZZZ</name>
<evidence type="ECO:0000313" key="3">
    <source>
        <dbReference type="EMBL" id="GAI71089.1"/>
    </source>
</evidence>
<feature type="domain" description="Tyr recombinase" evidence="2">
    <location>
        <begin position="15"/>
        <end position="86"/>
    </location>
</feature>
<organism evidence="3">
    <name type="scientific">marine sediment metagenome</name>
    <dbReference type="NCBI Taxonomy" id="412755"/>
    <lineage>
        <taxon>unclassified sequences</taxon>
        <taxon>metagenomes</taxon>
        <taxon>ecological metagenomes</taxon>
    </lineage>
</organism>
<dbReference type="EMBL" id="BARV01044354">
    <property type="protein sequence ID" value="GAI71089.1"/>
    <property type="molecule type" value="Genomic_DNA"/>
</dbReference>
<accession>X1STF2</accession>
<dbReference type="GO" id="GO:0015074">
    <property type="term" value="P:DNA integration"/>
    <property type="evidence" value="ECO:0007669"/>
    <property type="project" value="InterPro"/>
</dbReference>
<proteinExistence type="predicted"/>
<dbReference type="Pfam" id="PF00589">
    <property type="entry name" value="Phage_integrase"/>
    <property type="match status" value="1"/>
</dbReference>
<protein>
    <recommendedName>
        <fullName evidence="2">Tyr recombinase domain-containing protein</fullName>
    </recommendedName>
</protein>
<evidence type="ECO:0000256" key="1">
    <source>
        <dbReference type="ARBA" id="ARBA00023172"/>
    </source>
</evidence>
<dbReference type="InterPro" id="IPR002104">
    <property type="entry name" value="Integrase_catalytic"/>
</dbReference>
<gene>
    <name evidence="3" type="ORF">S06H3_65692</name>
</gene>
<reference evidence="3" key="1">
    <citation type="journal article" date="2014" name="Front. Microbiol.">
        <title>High frequency of phylogenetically diverse reductive dehalogenase-homologous genes in deep subseafloor sedimentary metagenomes.</title>
        <authorList>
            <person name="Kawai M."/>
            <person name="Futagami T."/>
            <person name="Toyoda A."/>
            <person name="Takaki Y."/>
            <person name="Nishi S."/>
            <person name="Hori S."/>
            <person name="Arai W."/>
            <person name="Tsubouchi T."/>
            <person name="Morono Y."/>
            <person name="Uchiyama I."/>
            <person name="Ito T."/>
            <person name="Fujiyama A."/>
            <person name="Inagaki F."/>
            <person name="Takami H."/>
        </authorList>
    </citation>
    <scope>NUCLEOTIDE SEQUENCE</scope>
    <source>
        <strain evidence="3">Expedition CK06-06</strain>
    </source>
</reference>
<feature type="non-terminal residue" evidence="3">
    <location>
        <position position="86"/>
    </location>
</feature>
<comment type="caution">
    <text evidence="3">The sequence shown here is derived from an EMBL/GenBank/DDBJ whole genome shotgun (WGS) entry which is preliminary data.</text>
</comment>
<dbReference type="PROSITE" id="PS51898">
    <property type="entry name" value="TYR_RECOMBINASE"/>
    <property type="match status" value="1"/>
</dbReference>
<dbReference type="InterPro" id="IPR013762">
    <property type="entry name" value="Integrase-like_cat_sf"/>
</dbReference>
<evidence type="ECO:0000259" key="2">
    <source>
        <dbReference type="PROSITE" id="PS51898"/>
    </source>
</evidence>
<dbReference type="GO" id="GO:0003677">
    <property type="term" value="F:DNA binding"/>
    <property type="evidence" value="ECO:0007669"/>
    <property type="project" value="InterPro"/>
</dbReference>
<keyword evidence="1" id="KW-0233">DNA recombination</keyword>
<dbReference type="AlphaFoldDB" id="X1STF2"/>
<feature type="non-terminal residue" evidence="3">
    <location>
        <position position="1"/>
    </location>
</feature>
<dbReference type="GO" id="GO:0006310">
    <property type="term" value="P:DNA recombination"/>
    <property type="evidence" value="ECO:0007669"/>
    <property type="project" value="UniProtKB-KW"/>
</dbReference>
<dbReference type="SUPFAM" id="SSF56349">
    <property type="entry name" value="DNA breaking-rejoining enzymes"/>
    <property type="match status" value="1"/>
</dbReference>
<sequence length="86" mass="9961">PFDWRDIEVPRMPDKPVEWLPENELKRILNSFNLNTITGLRTRTLLETLYSTGMRIGEALSLDVKDIDFQEKEVMVKGKGGQIEKV</sequence>
<dbReference type="Gene3D" id="1.10.443.10">
    <property type="entry name" value="Intergrase catalytic core"/>
    <property type="match status" value="1"/>
</dbReference>
<dbReference type="InterPro" id="IPR011010">
    <property type="entry name" value="DNA_brk_join_enz"/>
</dbReference>